<protein>
    <submittedName>
        <fullName evidence="1">Uncharacterized protein</fullName>
    </submittedName>
</protein>
<organism evidence="1 2">
    <name type="scientific">Haemonchus placei</name>
    <name type="common">Barber's pole worm</name>
    <dbReference type="NCBI Taxonomy" id="6290"/>
    <lineage>
        <taxon>Eukaryota</taxon>
        <taxon>Metazoa</taxon>
        <taxon>Ecdysozoa</taxon>
        <taxon>Nematoda</taxon>
        <taxon>Chromadorea</taxon>
        <taxon>Rhabditida</taxon>
        <taxon>Rhabditina</taxon>
        <taxon>Rhabditomorpha</taxon>
        <taxon>Strongyloidea</taxon>
        <taxon>Trichostrongylidae</taxon>
        <taxon>Haemonchus</taxon>
    </lineage>
</organism>
<dbReference type="Gene3D" id="1.10.287.70">
    <property type="match status" value="1"/>
</dbReference>
<proteinExistence type="predicted"/>
<dbReference type="EMBL" id="UZAF01002791">
    <property type="protein sequence ID" value="VDO11468.1"/>
    <property type="molecule type" value="Genomic_DNA"/>
</dbReference>
<sequence>MEEFDTFTKVYLGSEISAMDPKVRKCVERAVEGVRTRTDCDAYLIEHISIAEIDECYRNVEFPETGPKNLLPSVGSGRAGANKQRESTIEEEIEREVEKWSFGNALIFTFSVITTIGMRRARDRHGLLTVQQIWSFFLLTALASSQN</sequence>
<keyword evidence="2" id="KW-1185">Reference proteome</keyword>
<gene>
    <name evidence="1" type="ORF">HPLM_LOCUS1817</name>
</gene>
<dbReference type="OrthoDB" id="5866549at2759"/>
<reference evidence="1 2" key="1">
    <citation type="submission" date="2018-11" db="EMBL/GenBank/DDBJ databases">
        <authorList>
            <consortium name="Pathogen Informatics"/>
        </authorList>
    </citation>
    <scope>NUCLEOTIDE SEQUENCE [LARGE SCALE GENOMIC DNA]</scope>
    <source>
        <strain evidence="1 2">MHpl1</strain>
    </source>
</reference>
<evidence type="ECO:0000313" key="1">
    <source>
        <dbReference type="EMBL" id="VDO11468.1"/>
    </source>
</evidence>
<dbReference type="STRING" id="6290.A0A3P7W1S4"/>
<dbReference type="Proteomes" id="UP000268014">
    <property type="component" value="Unassembled WGS sequence"/>
</dbReference>
<evidence type="ECO:0000313" key="2">
    <source>
        <dbReference type="Proteomes" id="UP000268014"/>
    </source>
</evidence>
<accession>A0A3P7W1S4</accession>
<dbReference type="AlphaFoldDB" id="A0A3P7W1S4"/>
<name>A0A3P7W1S4_HAEPC</name>